<dbReference type="EMBL" id="JBHMAA010000018">
    <property type="protein sequence ID" value="MFB9950632.1"/>
    <property type="molecule type" value="Genomic_DNA"/>
</dbReference>
<dbReference type="InterPro" id="IPR032823">
    <property type="entry name" value="BCA_ABC_TP_C"/>
</dbReference>
<keyword evidence="5" id="KW-0547">Nucleotide-binding</keyword>
<dbReference type="InterPro" id="IPR003439">
    <property type="entry name" value="ABC_transporter-like_ATP-bd"/>
</dbReference>
<dbReference type="PANTHER" id="PTHR45772:SF2">
    <property type="entry name" value="ABC TRANSPORTER ATP-BINDING PROTEIN"/>
    <property type="match status" value="1"/>
</dbReference>
<keyword evidence="4 9" id="KW-0812">Transmembrane</keyword>
<dbReference type="PROSITE" id="PS50893">
    <property type="entry name" value="ABC_TRANSPORTER_2"/>
    <property type="match status" value="1"/>
</dbReference>
<comment type="subcellular location">
    <subcellularLocation>
        <location evidence="1">Cell membrane</location>
        <topology evidence="1">Multi-pass membrane protein</topology>
    </subcellularLocation>
</comment>
<dbReference type="InterPro" id="IPR003593">
    <property type="entry name" value="AAA+_ATPase"/>
</dbReference>
<dbReference type="RefSeq" id="WP_377263241.1">
    <property type="nucleotide sequence ID" value="NZ_JBHMAA010000018.1"/>
</dbReference>
<dbReference type="Pfam" id="PF12399">
    <property type="entry name" value="BCA_ABC_TP_C"/>
    <property type="match status" value="1"/>
</dbReference>
<dbReference type="Gene3D" id="3.40.50.300">
    <property type="entry name" value="P-loop containing nucleotide triphosphate hydrolases"/>
    <property type="match status" value="1"/>
</dbReference>
<keyword evidence="7 9" id="KW-1133">Transmembrane helix</keyword>
<evidence type="ECO:0000259" key="10">
    <source>
        <dbReference type="PROSITE" id="PS50893"/>
    </source>
</evidence>
<dbReference type="InterPro" id="IPR051120">
    <property type="entry name" value="ABC_AA/LPS_Transport"/>
</dbReference>
<evidence type="ECO:0000256" key="7">
    <source>
        <dbReference type="ARBA" id="ARBA00022989"/>
    </source>
</evidence>
<dbReference type="Pfam" id="PF02653">
    <property type="entry name" value="BPD_transp_2"/>
    <property type="match status" value="1"/>
</dbReference>
<gene>
    <name evidence="11" type="ORF">ACFFP0_17405</name>
</gene>
<dbReference type="InterPro" id="IPR043428">
    <property type="entry name" value="LivM-like"/>
</dbReference>
<dbReference type="PANTHER" id="PTHR45772">
    <property type="entry name" value="CONSERVED COMPONENT OF ABC TRANSPORTER FOR NATURAL AMINO ACIDS-RELATED"/>
    <property type="match status" value="1"/>
</dbReference>
<evidence type="ECO:0000256" key="1">
    <source>
        <dbReference type="ARBA" id="ARBA00004651"/>
    </source>
</evidence>
<keyword evidence="12" id="KW-1185">Reference proteome</keyword>
<feature type="transmembrane region" description="Helical" evidence="9">
    <location>
        <begin position="32"/>
        <end position="51"/>
    </location>
</feature>
<dbReference type="CDD" id="cd03219">
    <property type="entry name" value="ABC_Mj1267_LivG_branched"/>
    <property type="match status" value="1"/>
</dbReference>
<dbReference type="SMART" id="SM00382">
    <property type="entry name" value="AAA"/>
    <property type="match status" value="1"/>
</dbReference>
<feature type="transmembrane region" description="Helical" evidence="9">
    <location>
        <begin position="82"/>
        <end position="101"/>
    </location>
</feature>
<keyword evidence="6 11" id="KW-0067">ATP-binding</keyword>
<evidence type="ECO:0000256" key="6">
    <source>
        <dbReference type="ARBA" id="ARBA00022840"/>
    </source>
</evidence>
<name>A0ABV6AL79_9HYPH</name>
<feature type="domain" description="ABC transporter" evidence="10">
    <location>
        <begin position="338"/>
        <end position="583"/>
    </location>
</feature>
<keyword evidence="3" id="KW-1003">Cell membrane</keyword>
<proteinExistence type="predicted"/>
<accession>A0ABV6AL79</accession>
<dbReference type="Pfam" id="PF00005">
    <property type="entry name" value="ABC_tran"/>
    <property type="match status" value="1"/>
</dbReference>
<evidence type="ECO:0000256" key="2">
    <source>
        <dbReference type="ARBA" id="ARBA00022448"/>
    </source>
</evidence>
<dbReference type="CDD" id="cd06581">
    <property type="entry name" value="TM_PBP1_LivM_like"/>
    <property type="match status" value="1"/>
</dbReference>
<dbReference type="InterPro" id="IPR027417">
    <property type="entry name" value="P-loop_NTPase"/>
</dbReference>
<comment type="caution">
    <text evidence="11">The sequence shown here is derived from an EMBL/GenBank/DDBJ whole genome shotgun (WGS) entry which is preliminary data.</text>
</comment>
<keyword evidence="2" id="KW-0813">Transport</keyword>
<evidence type="ECO:0000256" key="3">
    <source>
        <dbReference type="ARBA" id="ARBA00022475"/>
    </source>
</evidence>
<feature type="transmembrane region" description="Helical" evidence="9">
    <location>
        <begin position="271"/>
        <end position="295"/>
    </location>
</feature>
<sequence>MNPRYLSLIPVAVAAVAPLVLPAYYITLMNFIGLASIVVIGLVLLTGIGGLTSFGQAAFVGVGAYTTAWLTANFGLSPWLTIFAAVIATAISGWLIGLLTLKLSGHYLPLSTIAWSLSLFFLVGNIAALGGHDGIPGLPGISVFGRPLSGPAYTWLIWIFVALAFLSVRNLLDSRNGRAVRSLRGRTVMLEAFGVDTAGLKTLIFVHAAVLAGISGWLYAHLVQFVNATPFGLNSGIEYLFMAVIGGASSLWGGILGSGLFILIRDGLQDIVPGLIGTSGAAESVVFGLLMVLILQKASGGLTPYLARLLPPAPPRIVKDDAATLPARPKPAAGTSILKVEGLVKRFGGLTAVNGVGFNLTAGHILGVIGPNGAGKSTLFNLLTGVLTPNEGVIELSGERMDRRPQAAFAKLGVARTFQHVMLRGDMSVLENVAVGAHLRGRRGAFSAILGLDREEEAAIFANARRQLERVGLGEYLHMPAGSLALGQQRILEIARALAADPVVLLLDEPAAGLRYHEKQKLDEVLRQLREEGMTILIVEHDMEFVMNLVDRLVVVDFGQKIAEGLPEEIQENSRVQQAYLGVDA</sequence>
<evidence type="ECO:0000256" key="8">
    <source>
        <dbReference type="ARBA" id="ARBA00023136"/>
    </source>
</evidence>
<dbReference type="InterPro" id="IPR001851">
    <property type="entry name" value="ABC_transp_permease"/>
</dbReference>
<organism evidence="11 12">
    <name type="scientific">Rhizobium puerariae</name>
    <dbReference type="NCBI Taxonomy" id="1585791"/>
    <lineage>
        <taxon>Bacteria</taxon>
        <taxon>Pseudomonadati</taxon>
        <taxon>Pseudomonadota</taxon>
        <taxon>Alphaproteobacteria</taxon>
        <taxon>Hyphomicrobiales</taxon>
        <taxon>Rhizobiaceae</taxon>
        <taxon>Rhizobium/Agrobacterium group</taxon>
        <taxon>Rhizobium</taxon>
    </lineage>
</organism>
<reference evidence="11 12" key="1">
    <citation type="submission" date="2024-09" db="EMBL/GenBank/DDBJ databases">
        <authorList>
            <person name="Sun Q."/>
            <person name="Mori K."/>
        </authorList>
    </citation>
    <scope>NUCLEOTIDE SEQUENCE [LARGE SCALE GENOMIC DNA]</scope>
    <source>
        <strain evidence="11 12">TBRC 4938</strain>
    </source>
</reference>
<evidence type="ECO:0000256" key="9">
    <source>
        <dbReference type="SAM" id="Phobius"/>
    </source>
</evidence>
<protein>
    <submittedName>
        <fullName evidence="11">ATP-binding cassette domain-containing protein</fullName>
    </submittedName>
</protein>
<evidence type="ECO:0000256" key="4">
    <source>
        <dbReference type="ARBA" id="ARBA00022692"/>
    </source>
</evidence>
<keyword evidence="8 9" id="KW-0472">Membrane</keyword>
<feature type="transmembrane region" description="Helical" evidence="9">
    <location>
        <begin position="113"/>
        <end position="132"/>
    </location>
</feature>
<evidence type="ECO:0000256" key="5">
    <source>
        <dbReference type="ARBA" id="ARBA00022741"/>
    </source>
</evidence>
<dbReference type="SUPFAM" id="SSF52540">
    <property type="entry name" value="P-loop containing nucleoside triphosphate hydrolases"/>
    <property type="match status" value="1"/>
</dbReference>
<evidence type="ECO:0000313" key="12">
    <source>
        <dbReference type="Proteomes" id="UP001589692"/>
    </source>
</evidence>
<dbReference type="Proteomes" id="UP001589692">
    <property type="component" value="Unassembled WGS sequence"/>
</dbReference>
<dbReference type="GO" id="GO:0005524">
    <property type="term" value="F:ATP binding"/>
    <property type="evidence" value="ECO:0007669"/>
    <property type="project" value="UniProtKB-KW"/>
</dbReference>
<feature type="transmembrane region" description="Helical" evidence="9">
    <location>
        <begin position="239"/>
        <end position="264"/>
    </location>
</feature>
<feature type="transmembrane region" description="Helical" evidence="9">
    <location>
        <begin position="152"/>
        <end position="172"/>
    </location>
</feature>
<feature type="transmembrane region" description="Helical" evidence="9">
    <location>
        <begin position="193"/>
        <end position="219"/>
    </location>
</feature>
<evidence type="ECO:0000313" key="11">
    <source>
        <dbReference type="EMBL" id="MFB9950632.1"/>
    </source>
</evidence>